<comment type="similarity">
    <text evidence="1">Belongs to the glutaredoxin family.</text>
</comment>
<dbReference type="AlphaFoldDB" id="A0AAV7ERL6"/>
<reference evidence="2 3" key="1">
    <citation type="submission" date="2021-07" db="EMBL/GenBank/DDBJ databases">
        <title>The Aristolochia fimbriata genome: insights into angiosperm evolution, floral development and chemical biosynthesis.</title>
        <authorList>
            <person name="Jiao Y."/>
        </authorList>
    </citation>
    <scope>NUCLEOTIDE SEQUENCE [LARGE SCALE GENOMIC DNA]</scope>
    <source>
        <strain evidence="2">IBCAS-2021</strain>
        <tissue evidence="2">Leaf</tissue>
    </source>
</reference>
<dbReference type="EMBL" id="JAINDJ010000004">
    <property type="protein sequence ID" value="KAG9451059.1"/>
    <property type="molecule type" value="Genomic_DNA"/>
</dbReference>
<dbReference type="Gene3D" id="3.40.30.10">
    <property type="entry name" value="Glutaredoxin"/>
    <property type="match status" value="1"/>
</dbReference>
<dbReference type="InterPro" id="IPR036249">
    <property type="entry name" value="Thioredoxin-like_sf"/>
</dbReference>
<evidence type="ECO:0000256" key="1">
    <source>
        <dbReference type="RuleBase" id="RU363082"/>
    </source>
</evidence>
<dbReference type="InterPro" id="IPR008554">
    <property type="entry name" value="Glutaredoxin-like"/>
</dbReference>
<evidence type="ECO:0000313" key="2">
    <source>
        <dbReference type="EMBL" id="KAG9451059.1"/>
    </source>
</evidence>
<keyword evidence="3" id="KW-1185">Reference proteome</keyword>
<protein>
    <recommendedName>
        <fullName evidence="1">Glutaredoxin-like protein</fullName>
    </recommendedName>
</protein>
<proteinExistence type="inferred from homology"/>
<dbReference type="InterPro" id="IPR052565">
    <property type="entry name" value="Glutaredoxin-like_YDR286C"/>
</dbReference>
<name>A0AAV7ERL6_ARIFI</name>
<evidence type="ECO:0000313" key="3">
    <source>
        <dbReference type="Proteomes" id="UP000825729"/>
    </source>
</evidence>
<keyword evidence="1" id="KW-0249">Electron transport</keyword>
<dbReference type="SUPFAM" id="SSF52833">
    <property type="entry name" value="Thioredoxin-like"/>
    <property type="match status" value="1"/>
</dbReference>
<dbReference type="Proteomes" id="UP000825729">
    <property type="component" value="Unassembled WGS sequence"/>
</dbReference>
<dbReference type="Pfam" id="PF05768">
    <property type="entry name" value="Glrx-like"/>
    <property type="match status" value="1"/>
</dbReference>
<dbReference type="PANTHER" id="PTHR33558:SF1">
    <property type="entry name" value="GLUTAREDOXIN-LIKE PROTEIN C5ORF63 HOMOLOG"/>
    <property type="match status" value="1"/>
</dbReference>
<dbReference type="PANTHER" id="PTHR33558">
    <property type="entry name" value="GLUTAREDOXIN-LIKE PROTEIN C5ORF63 HOMOLOG"/>
    <property type="match status" value="1"/>
</dbReference>
<sequence length="133" mass="14688">MAIAAAATFPGSFGFLRRPNTRWALRRFSASAASSSAPPQRKLIIYSKPGCCLCDGLKEKLHAAFALGGPDSLNDVELQVRNILDNPEWERLYQYEIPVLARVLSDGVEETLPRFSPRMGVETIQKKLAAALR</sequence>
<accession>A0AAV7ERL6</accession>
<gene>
    <name evidence="2" type="ORF">H6P81_011024</name>
</gene>
<organism evidence="2 3">
    <name type="scientific">Aristolochia fimbriata</name>
    <name type="common">White veined hardy Dutchman's pipe vine</name>
    <dbReference type="NCBI Taxonomy" id="158543"/>
    <lineage>
        <taxon>Eukaryota</taxon>
        <taxon>Viridiplantae</taxon>
        <taxon>Streptophyta</taxon>
        <taxon>Embryophyta</taxon>
        <taxon>Tracheophyta</taxon>
        <taxon>Spermatophyta</taxon>
        <taxon>Magnoliopsida</taxon>
        <taxon>Magnoliidae</taxon>
        <taxon>Piperales</taxon>
        <taxon>Aristolochiaceae</taxon>
        <taxon>Aristolochia</taxon>
    </lineage>
</organism>
<comment type="caution">
    <text evidence="2">The sequence shown here is derived from an EMBL/GenBank/DDBJ whole genome shotgun (WGS) entry which is preliminary data.</text>
</comment>
<keyword evidence="1" id="KW-0813">Transport</keyword>